<dbReference type="PANTHER" id="PTHR34584">
    <property type="entry name" value="NA(+)/H(+) ANTIPORTER SUBUNIT E1"/>
    <property type="match status" value="1"/>
</dbReference>
<keyword evidence="5" id="KW-1133">Transmembrane helix</keyword>
<organism evidence="7 8">
    <name type="scientific">Falsiroseomonas tokyonensis</name>
    <dbReference type="NCBI Taxonomy" id="430521"/>
    <lineage>
        <taxon>Bacteria</taxon>
        <taxon>Pseudomonadati</taxon>
        <taxon>Pseudomonadota</taxon>
        <taxon>Alphaproteobacteria</taxon>
        <taxon>Acetobacterales</taxon>
        <taxon>Roseomonadaceae</taxon>
        <taxon>Falsiroseomonas</taxon>
    </lineage>
</organism>
<dbReference type="Proteomes" id="UP001595420">
    <property type="component" value="Unassembled WGS sequence"/>
</dbReference>
<evidence type="ECO:0000313" key="7">
    <source>
        <dbReference type="EMBL" id="MFC3001221.1"/>
    </source>
</evidence>
<evidence type="ECO:0000256" key="2">
    <source>
        <dbReference type="ARBA" id="ARBA00006228"/>
    </source>
</evidence>
<dbReference type="NCBIfam" id="NF006520">
    <property type="entry name" value="PRK08965.1-4"/>
    <property type="match status" value="1"/>
</dbReference>
<evidence type="ECO:0000256" key="1">
    <source>
        <dbReference type="ARBA" id="ARBA00004651"/>
    </source>
</evidence>
<evidence type="ECO:0000256" key="6">
    <source>
        <dbReference type="ARBA" id="ARBA00023136"/>
    </source>
</evidence>
<protein>
    <submittedName>
        <fullName evidence="7">Na+/H+ antiporter subunit E</fullName>
    </submittedName>
</protein>
<dbReference type="EMBL" id="JBHRSB010000004">
    <property type="protein sequence ID" value="MFC3001221.1"/>
    <property type="molecule type" value="Genomic_DNA"/>
</dbReference>
<keyword evidence="8" id="KW-1185">Reference proteome</keyword>
<gene>
    <name evidence="7" type="ORF">ACFOD3_15045</name>
</gene>
<dbReference type="RefSeq" id="WP_216837298.1">
    <property type="nucleotide sequence ID" value="NZ_JAFNJS010000004.1"/>
</dbReference>
<dbReference type="PANTHER" id="PTHR34584:SF1">
    <property type="entry name" value="NA(+)_H(+) ANTIPORTER SUBUNIT E1"/>
    <property type="match status" value="1"/>
</dbReference>
<evidence type="ECO:0000256" key="4">
    <source>
        <dbReference type="ARBA" id="ARBA00022692"/>
    </source>
</evidence>
<dbReference type="Pfam" id="PF01899">
    <property type="entry name" value="MNHE"/>
    <property type="match status" value="1"/>
</dbReference>
<comment type="subcellular location">
    <subcellularLocation>
        <location evidence="1">Cell membrane</location>
        <topology evidence="1">Multi-pass membrane protein</topology>
    </subcellularLocation>
</comment>
<keyword evidence="6" id="KW-0472">Membrane</keyword>
<reference evidence="8" key="1">
    <citation type="journal article" date="2019" name="Int. J. Syst. Evol. Microbiol.">
        <title>The Global Catalogue of Microorganisms (GCM) 10K type strain sequencing project: providing services to taxonomists for standard genome sequencing and annotation.</title>
        <authorList>
            <consortium name="The Broad Institute Genomics Platform"/>
            <consortium name="The Broad Institute Genome Sequencing Center for Infectious Disease"/>
            <person name="Wu L."/>
            <person name="Ma J."/>
        </authorList>
    </citation>
    <scope>NUCLEOTIDE SEQUENCE [LARGE SCALE GENOMIC DNA]</scope>
    <source>
        <strain evidence="8">CGMCC 1.16855</strain>
    </source>
</reference>
<evidence type="ECO:0000256" key="3">
    <source>
        <dbReference type="ARBA" id="ARBA00022475"/>
    </source>
</evidence>
<comment type="similarity">
    <text evidence="2">Belongs to the CPA3 antiporters (TC 2.A.63) subunit E family.</text>
</comment>
<accession>A0ABV7BW93</accession>
<evidence type="ECO:0000256" key="5">
    <source>
        <dbReference type="ARBA" id="ARBA00022989"/>
    </source>
</evidence>
<evidence type="ECO:0000313" key="8">
    <source>
        <dbReference type="Proteomes" id="UP001595420"/>
    </source>
</evidence>
<proteinExistence type="inferred from homology"/>
<dbReference type="InterPro" id="IPR002758">
    <property type="entry name" value="Cation_antiport_E"/>
</dbReference>
<keyword evidence="4" id="KW-0812">Transmembrane</keyword>
<sequence length="163" mass="18128">MRRLLPFPVFAVSLAALWLLLVGSVKPGSLLLAAGFGLAGGWMLVSLTPPDGRLRRLAGIPRLLGLVLVEVLRSNADVARIILRRGGWQPRRSGFVRVRLQMRSPYGLAALACILTTTPGTVWVEYDSVENTMLLHVLDLIDEEAWVGIIKDRWEARLMEIFE</sequence>
<keyword evidence="3" id="KW-1003">Cell membrane</keyword>
<dbReference type="PIRSF" id="PIRSF019239">
    <property type="entry name" value="MrpE"/>
    <property type="match status" value="1"/>
</dbReference>
<comment type="caution">
    <text evidence="7">The sequence shown here is derived from an EMBL/GenBank/DDBJ whole genome shotgun (WGS) entry which is preliminary data.</text>
</comment>
<name>A0ABV7BW93_9PROT</name>